<gene>
    <name evidence="2" type="ORF">BU23DRAFT_563470</name>
</gene>
<sequence>MNESVKPKKERNVQARQCNRQERTDNLSREWTCCKPRNMAVSTHIQCIANFGANAARATTSLANINLRGEILVQQVCSECENVVVVPPDSVYLAQLGEGYSSIALGQSSLSKEHNLSTLLGCMLQDKCASKSLSSFRCMLVEDWRRVYQSSDYAQPSSSHSIPPFEVMAQATMNFNVYNTEQIVRTSGILDVALQNIELFLRQQNCSARLSGLSANVQDLREIKYSYKHVWMLST</sequence>
<evidence type="ECO:0000256" key="1">
    <source>
        <dbReference type="SAM" id="MobiDB-lite"/>
    </source>
</evidence>
<name>A0A6A5VR37_9PLEO</name>
<reference evidence="2" key="1">
    <citation type="journal article" date="2020" name="Stud. Mycol.">
        <title>101 Dothideomycetes genomes: a test case for predicting lifestyles and emergence of pathogens.</title>
        <authorList>
            <person name="Haridas S."/>
            <person name="Albert R."/>
            <person name="Binder M."/>
            <person name="Bloem J."/>
            <person name="Labutti K."/>
            <person name="Salamov A."/>
            <person name="Andreopoulos B."/>
            <person name="Baker S."/>
            <person name="Barry K."/>
            <person name="Bills G."/>
            <person name="Bluhm B."/>
            <person name="Cannon C."/>
            <person name="Castanera R."/>
            <person name="Culley D."/>
            <person name="Daum C."/>
            <person name="Ezra D."/>
            <person name="Gonzalez J."/>
            <person name="Henrissat B."/>
            <person name="Kuo A."/>
            <person name="Liang C."/>
            <person name="Lipzen A."/>
            <person name="Lutzoni F."/>
            <person name="Magnuson J."/>
            <person name="Mondo S."/>
            <person name="Nolan M."/>
            <person name="Ohm R."/>
            <person name="Pangilinan J."/>
            <person name="Park H.-J."/>
            <person name="Ramirez L."/>
            <person name="Alfaro M."/>
            <person name="Sun H."/>
            <person name="Tritt A."/>
            <person name="Yoshinaga Y."/>
            <person name="Zwiers L.-H."/>
            <person name="Turgeon B."/>
            <person name="Goodwin S."/>
            <person name="Spatafora J."/>
            <person name="Crous P."/>
            <person name="Grigoriev I."/>
        </authorList>
    </citation>
    <scope>NUCLEOTIDE SEQUENCE</scope>
    <source>
        <strain evidence="2">CBS 107.79</strain>
    </source>
</reference>
<evidence type="ECO:0000313" key="3">
    <source>
        <dbReference type="Proteomes" id="UP000800036"/>
    </source>
</evidence>
<proteinExistence type="predicted"/>
<dbReference type="EMBL" id="ML976658">
    <property type="protein sequence ID" value="KAF1979258.1"/>
    <property type="molecule type" value="Genomic_DNA"/>
</dbReference>
<feature type="region of interest" description="Disordered" evidence="1">
    <location>
        <begin position="1"/>
        <end position="21"/>
    </location>
</feature>
<protein>
    <submittedName>
        <fullName evidence="2">Uncharacterized protein</fullName>
    </submittedName>
</protein>
<keyword evidence="3" id="KW-1185">Reference proteome</keyword>
<accession>A0A6A5VR37</accession>
<dbReference type="AlphaFoldDB" id="A0A6A5VR37"/>
<dbReference type="Proteomes" id="UP000800036">
    <property type="component" value="Unassembled WGS sequence"/>
</dbReference>
<evidence type="ECO:0000313" key="2">
    <source>
        <dbReference type="EMBL" id="KAF1979258.1"/>
    </source>
</evidence>
<organism evidence="2 3">
    <name type="scientific">Bimuria novae-zelandiae CBS 107.79</name>
    <dbReference type="NCBI Taxonomy" id="1447943"/>
    <lineage>
        <taxon>Eukaryota</taxon>
        <taxon>Fungi</taxon>
        <taxon>Dikarya</taxon>
        <taxon>Ascomycota</taxon>
        <taxon>Pezizomycotina</taxon>
        <taxon>Dothideomycetes</taxon>
        <taxon>Pleosporomycetidae</taxon>
        <taxon>Pleosporales</taxon>
        <taxon>Massarineae</taxon>
        <taxon>Didymosphaeriaceae</taxon>
        <taxon>Bimuria</taxon>
    </lineage>
</organism>